<dbReference type="EMBL" id="VSSQ01035951">
    <property type="protein sequence ID" value="MPM88313.1"/>
    <property type="molecule type" value="Genomic_DNA"/>
</dbReference>
<reference evidence="1" key="1">
    <citation type="submission" date="2019-08" db="EMBL/GenBank/DDBJ databases">
        <authorList>
            <person name="Kucharzyk K."/>
            <person name="Murdoch R.W."/>
            <person name="Higgins S."/>
            <person name="Loffler F."/>
        </authorList>
    </citation>
    <scope>NUCLEOTIDE SEQUENCE</scope>
</reference>
<comment type="caution">
    <text evidence="1">The sequence shown here is derived from an EMBL/GenBank/DDBJ whole genome shotgun (WGS) entry which is preliminary data.</text>
</comment>
<proteinExistence type="predicted"/>
<accession>A0A645DHL6</accession>
<name>A0A645DHL6_9ZZZZ</name>
<organism evidence="1">
    <name type="scientific">bioreactor metagenome</name>
    <dbReference type="NCBI Taxonomy" id="1076179"/>
    <lineage>
        <taxon>unclassified sequences</taxon>
        <taxon>metagenomes</taxon>
        <taxon>ecological metagenomes</taxon>
    </lineage>
</organism>
<evidence type="ECO:0000313" key="1">
    <source>
        <dbReference type="EMBL" id="MPM88313.1"/>
    </source>
</evidence>
<protein>
    <submittedName>
        <fullName evidence="1">Uncharacterized protein</fullName>
    </submittedName>
</protein>
<dbReference type="AlphaFoldDB" id="A0A645DHL6"/>
<gene>
    <name evidence="1" type="ORF">SDC9_135415</name>
</gene>
<sequence length="92" mass="10789">MNTTPFNDMFINNFPNIFGFYLRIESVIGKYFHNRPFLAKSKTSGFNDLDIISQTLSLQFILQHFVNQSALRRLTTGSRTNEHVYFVLTHKK</sequence>